<dbReference type="OrthoDB" id="7398962at2"/>
<dbReference type="Proteomes" id="UP000027186">
    <property type="component" value="Chromosome"/>
</dbReference>
<dbReference type="Proteomes" id="UP000236268">
    <property type="component" value="Unassembled WGS sequence"/>
</dbReference>
<reference evidence="2 5" key="1">
    <citation type="journal article" date="2014" name="Genome Announc.">
        <title>Complete Genome Sequence of the Model Rhizosphere Strain Azospirillum brasilense Az39, Successfully Applied in Agriculture.</title>
        <authorList>
            <person name="Rivera D."/>
            <person name="Revale S."/>
            <person name="Molina R."/>
            <person name="Gualpa J."/>
            <person name="Puente M."/>
            <person name="Maroniche G."/>
            <person name="Paris G."/>
            <person name="Baker D."/>
            <person name="Clavijo B."/>
            <person name="McLay K."/>
            <person name="Spaepen S."/>
            <person name="Perticari A."/>
            <person name="Vazquez M."/>
            <person name="Wisniewski-Dye F."/>
            <person name="Watkins C."/>
            <person name="Martinez-Abarca F."/>
            <person name="Vanderleyden J."/>
            <person name="Cassan F."/>
        </authorList>
    </citation>
    <scope>NUCLEOTIDE SEQUENCE [LARGE SCALE GENOMIC DNA]</scope>
    <source>
        <strain evidence="2 5">Az39</strain>
    </source>
</reference>
<dbReference type="EMBL" id="POWG01000073">
    <property type="protein sequence ID" value="PNQ94873.1"/>
    <property type="molecule type" value="Genomic_DNA"/>
</dbReference>
<evidence type="ECO:0000313" key="5">
    <source>
        <dbReference type="Proteomes" id="UP000027186"/>
    </source>
</evidence>
<dbReference type="InterPro" id="IPR018759">
    <property type="entry name" value="BBP2_2"/>
</dbReference>
<dbReference type="AlphaFoldDB" id="A0A060DAH2"/>
<organism evidence="2 5">
    <name type="scientific">Azospirillum argentinense</name>
    <dbReference type="NCBI Taxonomy" id="2970906"/>
    <lineage>
        <taxon>Bacteria</taxon>
        <taxon>Pseudomonadati</taxon>
        <taxon>Pseudomonadota</taxon>
        <taxon>Alphaproteobacteria</taxon>
        <taxon>Rhodospirillales</taxon>
        <taxon>Azospirillaceae</taxon>
        <taxon>Azospirillum</taxon>
    </lineage>
</organism>
<keyword evidence="1" id="KW-0732">Signal</keyword>
<accession>A0A060DAH2</accession>
<keyword evidence="7" id="KW-1185">Reference proteome</keyword>
<gene>
    <name evidence="2" type="ORF">ABAZ39_03510</name>
    <name evidence="3" type="ORF">ACJ41P_00310</name>
    <name evidence="4" type="ORF">C1S70_31955</name>
</gene>
<evidence type="ECO:0000313" key="6">
    <source>
        <dbReference type="Proteomes" id="UP000236268"/>
    </source>
</evidence>
<evidence type="ECO:0000256" key="1">
    <source>
        <dbReference type="SAM" id="SignalP"/>
    </source>
</evidence>
<sequence>MKPSSLSLLALALASTVLTALPAATPVSAQELQPGETVLERRRPEVEQLGIRAGSFRILPRIETGLTYESNVFATESNTRDDFIWVTQPRVDVRSDFNNHALNFSASGNIGRFFDYSSENYADYRAQVDGRYDITRDSSVSGLLFSRRDHEGRSDPNFDVSLGTGTVVPRFAEPVNYFTHGGEASFNQRFNRLRVRLTGGAQYTSYQDAELITGRTESQEDRDRWSYTGTARAGYEFIQGYEAFVQGSYNWTRYRLTPDFGGVNRDSDGYEVVGGLSTDLTGLINGEIYAGYLSRTYDDPTLKDFGGLALGGRLNWSVTQLTSVTGSLSRQVRESTYARGSQIASSYNRTVAAVGVDHELLRTLLLNARVQWRQDDFNGVDRTDDVYTLGAGASYQLSRYVFVNGGYTYEKRNSNLSGFDYSDNLVYLRVGAQM</sequence>
<dbReference type="RefSeq" id="WP_038526770.1">
    <property type="nucleotide sequence ID" value="NZ_CP007793.1"/>
</dbReference>
<feature type="signal peptide" evidence="1">
    <location>
        <begin position="1"/>
        <end position="29"/>
    </location>
</feature>
<protein>
    <submittedName>
        <fullName evidence="3">Outer membrane beta-barrel protein</fullName>
    </submittedName>
</protein>
<feature type="chain" id="PRO_5001582565" evidence="1">
    <location>
        <begin position="30"/>
        <end position="434"/>
    </location>
</feature>
<dbReference type="EMBL" id="JBJLSN010000001">
    <property type="protein sequence ID" value="MFL7899554.1"/>
    <property type="molecule type" value="Genomic_DNA"/>
</dbReference>
<reference evidence="4 6" key="2">
    <citation type="submission" date="2018-01" db="EMBL/GenBank/DDBJ databases">
        <title>Whole genome sequence of Azospirillum brasilense REC3 isolated from strawberry roots.</title>
        <authorList>
            <person name="Fontana C.A."/>
            <person name="Salazar S.M."/>
            <person name="Bassi D."/>
            <person name="Puglisi E."/>
            <person name="Lovaisa N.C."/>
            <person name="Toffoli L.M."/>
            <person name="Pedraza R."/>
            <person name="Cocconcelli P.S."/>
        </authorList>
    </citation>
    <scope>NUCLEOTIDE SEQUENCE [LARGE SCALE GENOMIC DNA]</scope>
    <source>
        <strain evidence="4 6">REC3</strain>
    </source>
</reference>
<reference evidence="3 7" key="3">
    <citation type="submission" date="2024-11" db="EMBL/GenBank/DDBJ databases">
        <title>Draft genome sequences of two bacteria associated to sugarcane roots in Colombia.</title>
        <authorList>
            <person name="Pardo-Diaz S."/>
            <person name="Masmela-Mendoza J."/>
            <person name="Delgadillo-Duran P."/>
            <person name="Bautista E.J."/>
            <person name="Rojas-Tapias D.F."/>
        </authorList>
    </citation>
    <scope>NUCLEOTIDE SEQUENCE [LARGE SCALE GENOMIC DNA]</scope>
    <source>
        <strain evidence="3 7">Ap18</strain>
    </source>
</reference>
<evidence type="ECO:0000313" key="2">
    <source>
        <dbReference type="EMBL" id="AIB11101.1"/>
    </source>
</evidence>
<evidence type="ECO:0000313" key="4">
    <source>
        <dbReference type="EMBL" id="PNQ94873.1"/>
    </source>
</evidence>
<accession>A0A2K1FQQ9</accession>
<proteinExistence type="predicted"/>
<dbReference type="Pfam" id="PF10082">
    <property type="entry name" value="BBP2_2"/>
    <property type="match status" value="1"/>
</dbReference>
<evidence type="ECO:0000313" key="7">
    <source>
        <dbReference type="Proteomes" id="UP001628281"/>
    </source>
</evidence>
<name>A0A060DAH2_9PROT</name>
<dbReference type="Proteomes" id="UP001628281">
    <property type="component" value="Unassembled WGS sequence"/>
</dbReference>
<dbReference type="EMBL" id="CP007793">
    <property type="protein sequence ID" value="AIB11101.1"/>
    <property type="molecule type" value="Genomic_DNA"/>
</dbReference>
<dbReference type="KEGG" id="abq:ABAZ39_03510"/>
<evidence type="ECO:0000313" key="3">
    <source>
        <dbReference type="EMBL" id="MFL7899554.1"/>
    </source>
</evidence>